<reference evidence="6 7" key="2">
    <citation type="journal article" date="2010" name="Nucleic Acids Res.">
        <title>BeetleBase in 2010: revisions to provide comprehensive genomic information for Tribolium castaneum.</title>
        <authorList>
            <person name="Kim H.S."/>
            <person name="Murphy T."/>
            <person name="Xia J."/>
            <person name="Caragea D."/>
            <person name="Park Y."/>
            <person name="Beeman R.W."/>
            <person name="Lorenzen M.D."/>
            <person name="Butcher S."/>
            <person name="Manak J.R."/>
            <person name="Brown S.J."/>
        </authorList>
    </citation>
    <scope>GENOME REANNOTATION</scope>
    <source>
        <strain evidence="6 7">Georgia GA2</strain>
    </source>
</reference>
<evidence type="ECO:0000256" key="1">
    <source>
        <dbReference type="ARBA" id="ARBA00004374"/>
    </source>
</evidence>
<evidence type="ECO:0000256" key="3">
    <source>
        <dbReference type="ARBA" id="ARBA00022692"/>
    </source>
</evidence>
<keyword evidence="3" id="KW-0812">Transmembrane</keyword>
<dbReference type="HOGENOM" id="CLU_2174169_0_0_1"/>
<dbReference type="GO" id="GO:0000422">
    <property type="term" value="P:autophagy of mitochondrion"/>
    <property type="evidence" value="ECO:0000318"/>
    <property type="project" value="GO_Central"/>
</dbReference>
<dbReference type="OrthoDB" id="163794at2759"/>
<comment type="subcellular location">
    <subcellularLocation>
        <location evidence="1">Mitochondrion outer membrane</location>
        <topology evidence="1">Multi-pass membrane protein</topology>
    </subcellularLocation>
</comment>
<dbReference type="STRING" id="7070.D6WD77"/>
<protein>
    <submittedName>
        <fullName evidence="6">FUN14 domain-containing protein 1B-like Protein</fullName>
    </submittedName>
</protein>
<accession>D6WD77</accession>
<dbReference type="InterPro" id="IPR007014">
    <property type="entry name" value="FUN14"/>
</dbReference>
<dbReference type="PANTHER" id="PTHR21346:SF0">
    <property type="entry name" value="RE45833P"/>
    <property type="match status" value="1"/>
</dbReference>
<dbReference type="Pfam" id="PF04930">
    <property type="entry name" value="FUN14"/>
    <property type="match status" value="1"/>
</dbReference>
<evidence type="ECO:0000256" key="2">
    <source>
        <dbReference type="ARBA" id="ARBA00009160"/>
    </source>
</evidence>
<dbReference type="KEGG" id="tca:103315152"/>
<dbReference type="Proteomes" id="UP000007266">
    <property type="component" value="Linkage group 2"/>
</dbReference>
<dbReference type="EMBL" id="KQ971312">
    <property type="protein sequence ID" value="EEZ98351.2"/>
    <property type="molecule type" value="Genomic_DNA"/>
</dbReference>
<sequence length="123" mass="12943">MQAQKGGEKAKQSLNQAAKLLSQNGFAKQLITGTASGWFTGAVVKHAGKGVALVLGSGIILHQIAHNQGIIKQDLDTLKELAQRKTSELSKNTPAIQKMRGFASKNKVFTAGFLGGFLIGVAL</sequence>
<comment type="similarity">
    <text evidence="2">Belongs to the FUN14 family.</text>
</comment>
<keyword evidence="5" id="KW-0472">Membrane</keyword>
<dbReference type="AlphaFoldDB" id="D6WD77"/>
<proteinExistence type="inferred from homology"/>
<gene>
    <name evidence="6" type="primary">AUGUSTUS-3.0.2_00806</name>
    <name evidence="6" type="ORF">TcasGA2_TC000806</name>
</gene>
<dbReference type="PANTHER" id="PTHR21346">
    <property type="entry name" value="FUN14 DOMAIN CONTAINING"/>
    <property type="match status" value="1"/>
</dbReference>
<keyword evidence="7" id="KW-1185">Reference proteome</keyword>
<evidence type="ECO:0000313" key="6">
    <source>
        <dbReference type="EMBL" id="EEZ98351.2"/>
    </source>
</evidence>
<keyword evidence="4" id="KW-1133">Transmembrane helix</keyword>
<dbReference type="GO" id="GO:0005741">
    <property type="term" value="C:mitochondrial outer membrane"/>
    <property type="evidence" value="ECO:0000318"/>
    <property type="project" value="GO_Central"/>
</dbReference>
<evidence type="ECO:0000256" key="5">
    <source>
        <dbReference type="ARBA" id="ARBA00023136"/>
    </source>
</evidence>
<reference evidence="6 7" key="1">
    <citation type="journal article" date="2008" name="Nature">
        <title>The genome of the model beetle and pest Tribolium castaneum.</title>
        <authorList>
            <consortium name="Tribolium Genome Sequencing Consortium"/>
            <person name="Richards S."/>
            <person name="Gibbs R.A."/>
            <person name="Weinstock G.M."/>
            <person name="Brown S.J."/>
            <person name="Denell R."/>
            <person name="Beeman R.W."/>
            <person name="Gibbs R."/>
            <person name="Beeman R.W."/>
            <person name="Brown S.J."/>
            <person name="Bucher G."/>
            <person name="Friedrich M."/>
            <person name="Grimmelikhuijzen C.J."/>
            <person name="Klingler M."/>
            <person name="Lorenzen M."/>
            <person name="Richards S."/>
            <person name="Roth S."/>
            <person name="Schroder R."/>
            <person name="Tautz D."/>
            <person name="Zdobnov E.M."/>
            <person name="Muzny D."/>
            <person name="Gibbs R.A."/>
            <person name="Weinstock G.M."/>
            <person name="Attaway T."/>
            <person name="Bell S."/>
            <person name="Buhay C.J."/>
            <person name="Chandrabose M.N."/>
            <person name="Chavez D."/>
            <person name="Clerk-Blankenburg K.P."/>
            <person name="Cree A."/>
            <person name="Dao M."/>
            <person name="Davis C."/>
            <person name="Chacko J."/>
            <person name="Dinh H."/>
            <person name="Dugan-Rocha S."/>
            <person name="Fowler G."/>
            <person name="Garner T.T."/>
            <person name="Garnes J."/>
            <person name="Gnirke A."/>
            <person name="Hawes A."/>
            <person name="Hernandez J."/>
            <person name="Hines S."/>
            <person name="Holder M."/>
            <person name="Hume J."/>
            <person name="Jhangiani S.N."/>
            <person name="Joshi V."/>
            <person name="Khan Z.M."/>
            <person name="Jackson L."/>
            <person name="Kovar C."/>
            <person name="Kowis A."/>
            <person name="Lee S."/>
            <person name="Lewis L.R."/>
            <person name="Margolis J."/>
            <person name="Morgan M."/>
            <person name="Nazareth L.V."/>
            <person name="Nguyen N."/>
            <person name="Okwuonu G."/>
            <person name="Parker D."/>
            <person name="Richards S."/>
            <person name="Ruiz S.J."/>
            <person name="Santibanez J."/>
            <person name="Savard J."/>
            <person name="Scherer S.E."/>
            <person name="Schneider B."/>
            <person name="Sodergren E."/>
            <person name="Tautz D."/>
            <person name="Vattahil S."/>
            <person name="Villasana D."/>
            <person name="White C.S."/>
            <person name="Wright R."/>
            <person name="Park Y."/>
            <person name="Beeman R.W."/>
            <person name="Lord J."/>
            <person name="Oppert B."/>
            <person name="Lorenzen M."/>
            <person name="Brown S."/>
            <person name="Wang L."/>
            <person name="Savard J."/>
            <person name="Tautz D."/>
            <person name="Richards S."/>
            <person name="Weinstock G."/>
            <person name="Gibbs R.A."/>
            <person name="Liu Y."/>
            <person name="Worley K."/>
            <person name="Weinstock G."/>
            <person name="Elsik C.G."/>
            <person name="Reese J.T."/>
            <person name="Elhaik E."/>
            <person name="Landan G."/>
            <person name="Graur D."/>
            <person name="Arensburger P."/>
            <person name="Atkinson P."/>
            <person name="Beeman R.W."/>
            <person name="Beidler J."/>
            <person name="Brown S.J."/>
            <person name="Demuth J.P."/>
            <person name="Drury D.W."/>
            <person name="Du Y.Z."/>
            <person name="Fujiwara H."/>
            <person name="Lorenzen M."/>
            <person name="Maselli V."/>
            <person name="Osanai M."/>
            <person name="Park Y."/>
            <person name="Robertson H.M."/>
            <person name="Tu Z."/>
            <person name="Wang J.J."/>
            <person name="Wang S."/>
            <person name="Richards S."/>
            <person name="Song H."/>
            <person name="Zhang L."/>
            <person name="Sodergren E."/>
            <person name="Werner D."/>
            <person name="Stanke M."/>
            <person name="Morgenstern B."/>
            <person name="Solovyev V."/>
            <person name="Kosarev P."/>
            <person name="Brown G."/>
            <person name="Chen H.C."/>
            <person name="Ermolaeva O."/>
            <person name="Hlavina W."/>
            <person name="Kapustin Y."/>
            <person name="Kiryutin B."/>
            <person name="Kitts P."/>
            <person name="Maglott D."/>
            <person name="Pruitt K."/>
            <person name="Sapojnikov V."/>
            <person name="Souvorov A."/>
            <person name="Mackey A.J."/>
            <person name="Waterhouse R.M."/>
            <person name="Wyder S."/>
            <person name="Zdobnov E.M."/>
            <person name="Zdobnov E.M."/>
            <person name="Wyder S."/>
            <person name="Kriventseva E.V."/>
            <person name="Kadowaki T."/>
            <person name="Bork P."/>
            <person name="Aranda M."/>
            <person name="Bao R."/>
            <person name="Beermann A."/>
            <person name="Berns N."/>
            <person name="Bolognesi R."/>
            <person name="Bonneton F."/>
            <person name="Bopp D."/>
            <person name="Brown S.J."/>
            <person name="Bucher G."/>
            <person name="Butts T."/>
            <person name="Chaumot A."/>
            <person name="Denell R.E."/>
            <person name="Ferrier D.E."/>
            <person name="Friedrich M."/>
            <person name="Gordon C.M."/>
            <person name="Jindra M."/>
            <person name="Klingler M."/>
            <person name="Lan Q."/>
            <person name="Lattorff H.M."/>
            <person name="Laudet V."/>
            <person name="von Levetsow C."/>
            <person name="Liu Z."/>
            <person name="Lutz R."/>
            <person name="Lynch J.A."/>
            <person name="da Fonseca R.N."/>
            <person name="Posnien N."/>
            <person name="Reuter R."/>
            <person name="Roth S."/>
            <person name="Savard J."/>
            <person name="Schinko J.B."/>
            <person name="Schmitt C."/>
            <person name="Schoppmeier M."/>
            <person name="Schroder R."/>
            <person name="Shippy T.D."/>
            <person name="Simonnet F."/>
            <person name="Marques-Souza H."/>
            <person name="Tautz D."/>
            <person name="Tomoyasu Y."/>
            <person name="Trauner J."/>
            <person name="Van der Zee M."/>
            <person name="Vervoort M."/>
            <person name="Wittkopp N."/>
            <person name="Wimmer E.A."/>
            <person name="Yang X."/>
            <person name="Jones A.K."/>
            <person name="Sattelle D.B."/>
            <person name="Ebert P.R."/>
            <person name="Nelson D."/>
            <person name="Scott J.G."/>
            <person name="Beeman R.W."/>
            <person name="Muthukrishnan S."/>
            <person name="Kramer K.J."/>
            <person name="Arakane Y."/>
            <person name="Beeman R.W."/>
            <person name="Zhu Q."/>
            <person name="Hogenkamp D."/>
            <person name="Dixit R."/>
            <person name="Oppert B."/>
            <person name="Jiang H."/>
            <person name="Zou Z."/>
            <person name="Marshall J."/>
            <person name="Elpidina E."/>
            <person name="Vinokurov K."/>
            <person name="Oppert C."/>
            <person name="Zou Z."/>
            <person name="Evans J."/>
            <person name="Lu Z."/>
            <person name="Zhao P."/>
            <person name="Sumathipala N."/>
            <person name="Altincicek B."/>
            <person name="Vilcinskas A."/>
            <person name="Williams M."/>
            <person name="Hultmark D."/>
            <person name="Hetru C."/>
            <person name="Jiang H."/>
            <person name="Grimmelikhuijzen C.J."/>
            <person name="Hauser F."/>
            <person name="Cazzamali G."/>
            <person name="Williamson M."/>
            <person name="Park Y."/>
            <person name="Li B."/>
            <person name="Tanaka Y."/>
            <person name="Predel R."/>
            <person name="Neupert S."/>
            <person name="Schachtner J."/>
            <person name="Verleyen P."/>
            <person name="Raible F."/>
            <person name="Bork P."/>
            <person name="Friedrich M."/>
            <person name="Walden K.K."/>
            <person name="Robertson H.M."/>
            <person name="Angeli S."/>
            <person name="Foret S."/>
            <person name="Bucher G."/>
            <person name="Schuetz S."/>
            <person name="Maleszka R."/>
            <person name="Wimmer E.A."/>
            <person name="Beeman R.W."/>
            <person name="Lorenzen M."/>
            <person name="Tomoyasu Y."/>
            <person name="Miller S.C."/>
            <person name="Grossmann D."/>
            <person name="Bucher G."/>
        </authorList>
    </citation>
    <scope>NUCLEOTIDE SEQUENCE [LARGE SCALE GENOMIC DNA]</scope>
    <source>
        <strain evidence="6 7">Georgia GA2</strain>
    </source>
</reference>
<evidence type="ECO:0000256" key="4">
    <source>
        <dbReference type="ARBA" id="ARBA00022989"/>
    </source>
</evidence>
<name>D6WD77_TRICA</name>
<organism evidence="6 7">
    <name type="scientific">Tribolium castaneum</name>
    <name type="common">Red flour beetle</name>
    <dbReference type="NCBI Taxonomy" id="7070"/>
    <lineage>
        <taxon>Eukaryota</taxon>
        <taxon>Metazoa</taxon>
        <taxon>Ecdysozoa</taxon>
        <taxon>Arthropoda</taxon>
        <taxon>Hexapoda</taxon>
        <taxon>Insecta</taxon>
        <taxon>Pterygota</taxon>
        <taxon>Neoptera</taxon>
        <taxon>Endopterygota</taxon>
        <taxon>Coleoptera</taxon>
        <taxon>Polyphaga</taxon>
        <taxon>Cucujiformia</taxon>
        <taxon>Tenebrionidae</taxon>
        <taxon>Tenebrionidae incertae sedis</taxon>
        <taxon>Tribolium</taxon>
    </lineage>
</organism>
<evidence type="ECO:0000313" key="7">
    <source>
        <dbReference type="Proteomes" id="UP000007266"/>
    </source>
</evidence>